<keyword evidence="2" id="KW-0131">Cell cycle</keyword>
<name>A0AAD9BT69_DISEL</name>
<dbReference type="GO" id="GO:0051301">
    <property type="term" value="P:cell division"/>
    <property type="evidence" value="ECO:0007669"/>
    <property type="project" value="UniProtKB-KW"/>
</dbReference>
<dbReference type="Proteomes" id="UP001228049">
    <property type="component" value="Unassembled WGS sequence"/>
</dbReference>
<evidence type="ECO:0000256" key="1">
    <source>
        <dbReference type="SAM" id="MobiDB-lite"/>
    </source>
</evidence>
<reference evidence="2" key="1">
    <citation type="submission" date="2023-04" db="EMBL/GenBank/DDBJ databases">
        <title>Chromosome-level genome of Chaenocephalus aceratus.</title>
        <authorList>
            <person name="Park H."/>
        </authorList>
    </citation>
    <scope>NUCLEOTIDE SEQUENCE</scope>
    <source>
        <strain evidence="2">DE</strain>
        <tissue evidence="2">Muscle</tissue>
    </source>
</reference>
<protein>
    <submittedName>
        <fullName evidence="2">Cell division cycle protein 123</fullName>
    </submittedName>
</protein>
<gene>
    <name evidence="2" type="ORF">KUDE01_014190</name>
</gene>
<dbReference type="EMBL" id="JASDAP010000017">
    <property type="protein sequence ID" value="KAK1889515.1"/>
    <property type="molecule type" value="Genomic_DNA"/>
</dbReference>
<feature type="compositionally biased region" description="Basic and acidic residues" evidence="1">
    <location>
        <begin position="1"/>
        <end position="13"/>
    </location>
</feature>
<accession>A0AAD9BT69</accession>
<proteinExistence type="predicted"/>
<keyword evidence="3" id="KW-1185">Reference proteome</keyword>
<feature type="region of interest" description="Disordered" evidence="1">
    <location>
        <begin position="1"/>
        <end position="34"/>
    </location>
</feature>
<comment type="caution">
    <text evidence="2">The sequence shown here is derived from an EMBL/GenBank/DDBJ whole genome shotgun (WGS) entry which is preliminary data.</text>
</comment>
<keyword evidence="2" id="KW-0132">Cell division</keyword>
<dbReference type="AlphaFoldDB" id="A0AAD9BT69"/>
<organism evidence="2 3">
    <name type="scientific">Dissostichus eleginoides</name>
    <name type="common">Patagonian toothfish</name>
    <name type="synonym">Dissostichus amissus</name>
    <dbReference type="NCBI Taxonomy" id="100907"/>
    <lineage>
        <taxon>Eukaryota</taxon>
        <taxon>Metazoa</taxon>
        <taxon>Chordata</taxon>
        <taxon>Craniata</taxon>
        <taxon>Vertebrata</taxon>
        <taxon>Euteleostomi</taxon>
        <taxon>Actinopterygii</taxon>
        <taxon>Neopterygii</taxon>
        <taxon>Teleostei</taxon>
        <taxon>Neoteleostei</taxon>
        <taxon>Acanthomorphata</taxon>
        <taxon>Eupercaria</taxon>
        <taxon>Perciformes</taxon>
        <taxon>Notothenioidei</taxon>
        <taxon>Nototheniidae</taxon>
        <taxon>Dissostichus</taxon>
    </lineage>
</organism>
<evidence type="ECO:0000313" key="2">
    <source>
        <dbReference type="EMBL" id="KAK1889515.1"/>
    </source>
</evidence>
<sequence>MPRGGKKDGKEDQEGGAASSVEPGSTAESKSEGKLEELAGLVTTLVRVQAARDEQAEKASSIQECRWRNMQQQFTEMQQQVSRITQERRQEGDTQDDSQVTYELYMPERVKKYQTFHVNLLKEFQVRQEPASCWYVLSRMRKQMRSSFLPPLQQQSP</sequence>
<evidence type="ECO:0000313" key="3">
    <source>
        <dbReference type="Proteomes" id="UP001228049"/>
    </source>
</evidence>